<evidence type="ECO:0000313" key="2">
    <source>
        <dbReference type="EMBL" id="OFC72144.1"/>
    </source>
</evidence>
<dbReference type="RefSeq" id="WP_070123926.1">
    <property type="nucleotide sequence ID" value="NZ_MDHN01000008.1"/>
</dbReference>
<keyword evidence="3" id="KW-1185">Reference proteome</keyword>
<feature type="transmembrane region" description="Helical" evidence="1">
    <location>
        <begin position="20"/>
        <end position="40"/>
    </location>
</feature>
<keyword evidence="1" id="KW-0472">Membrane</keyword>
<evidence type="ECO:0000313" key="3">
    <source>
        <dbReference type="Proteomes" id="UP000175691"/>
    </source>
</evidence>
<keyword evidence="1" id="KW-1133">Transmembrane helix</keyword>
<feature type="transmembrane region" description="Helical" evidence="1">
    <location>
        <begin position="448"/>
        <end position="471"/>
    </location>
</feature>
<reference evidence="2 3" key="1">
    <citation type="submission" date="2016-08" db="EMBL/GenBank/DDBJ databases">
        <authorList>
            <person name="Seilhamer J.J."/>
        </authorList>
    </citation>
    <scope>NUCLEOTIDE SEQUENCE [LARGE SCALE GENOMIC DNA]</scope>
    <source>
        <strain evidence="2 3">KCTC 42603</strain>
    </source>
</reference>
<dbReference type="EMBL" id="MDHN01000008">
    <property type="protein sequence ID" value="OFC72144.1"/>
    <property type="molecule type" value="Genomic_DNA"/>
</dbReference>
<evidence type="ECO:0000256" key="1">
    <source>
        <dbReference type="SAM" id="Phobius"/>
    </source>
</evidence>
<feature type="transmembrane region" description="Helical" evidence="1">
    <location>
        <begin position="194"/>
        <end position="218"/>
    </location>
</feature>
<name>A0A1E7ZFA9_9ALTE</name>
<feature type="transmembrane region" description="Helical" evidence="1">
    <location>
        <begin position="394"/>
        <end position="412"/>
    </location>
</feature>
<feature type="transmembrane region" description="Helical" evidence="1">
    <location>
        <begin position="367"/>
        <end position="388"/>
    </location>
</feature>
<dbReference type="OrthoDB" id="9776609at2"/>
<dbReference type="Pfam" id="PF03929">
    <property type="entry name" value="PepSY_TM"/>
    <property type="match status" value="1"/>
</dbReference>
<feature type="transmembrane region" description="Helical" evidence="1">
    <location>
        <begin position="135"/>
        <end position="157"/>
    </location>
</feature>
<dbReference type="Proteomes" id="UP000175691">
    <property type="component" value="Unassembled WGS sequence"/>
</dbReference>
<accession>A0A1E7ZFA9</accession>
<proteinExistence type="predicted"/>
<evidence type="ECO:0008006" key="4">
    <source>
        <dbReference type="Google" id="ProtNLM"/>
    </source>
</evidence>
<organism evidence="2 3">
    <name type="scientific">Alteromonas confluentis</name>
    <dbReference type="NCBI Taxonomy" id="1656094"/>
    <lineage>
        <taxon>Bacteria</taxon>
        <taxon>Pseudomonadati</taxon>
        <taxon>Pseudomonadota</taxon>
        <taxon>Gammaproteobacteria</taxon>
        <taxon>Alteromonadales</taxon>
        <taxon>Alteromonadaceae</taxon>
        <taxon>Alteromonas/Salinimonas group</taxon>
        <taxon>Alteromonas</taxon>
    </lineage>
</organism>
<dbReference type="InterPro" id="IPR005625">
    <property type="entry name" value="PepSY-ass_TM"/>
</dbReference>
<dbReference type="PANTHER" id="PTHR34219:SF3">
    <property type="entry name" value="BLL7967 PROTEIN"/>
    <property type="match status" value="1"/>
</dbReference>
<dbReference type="STRING" id="1656094.BFC18_05440"/>
<protein>
    <recommendedName>
        <fullName evidence="4">Peptidase</fullName>
    </recommendedName>
</protein>
<sequence length="477" mass="52521">MSLLPSKTTSQKALLSHSCLGLAAGALMYLICLSGALVVLNPFIERWEQPAAEEYSSIDIEKLQHAYESALSNEQAPANHLFIMLPTEQSPRAKISSGNGSFYVNQDGSLGEQVSHGFMDIITNLHVYLHLPYNWGMIVVSVFGVALCALVISGFFAHRRLIKDAFSFRVNGSKSKQQTDIHNRLSVWLSPFHLMFGVTGAYFGLAGLLATFYAAVYFNGDEGVVKDAVYAAEPELAQPIAPANLTAAIAELAQVAPNAKPFYIALEKFGTPSQYMLIGATLPERLIYAEQYRFDNQGNYLSNVGFSDGEPGRQAVFSVFRLHFGHFGPLVVQLFYVFLGIALCVISVTGVNMWLAKRSGSDYINHLWTGVVWGTPLVIITCALIDLITGFSSIWLFWGGLVFTLFISWRFKDHPRSKWLFLVLSFILALALVVTHAALFGANAWRGGALIVNISWIFSAVCFACLALLVIKASHRR</sequence>
<dbReference type="AlphaFoldDB" id="A0A1E7ZFA9"/>
<comment type="caution">
    <text evidence="2">The sequence shown here is derived from an EMBL/GenBank/DDBJ whole genome shotgun (WGS) entry which is preliminary data.</text>
</comment>
<keyword evidence="1" id="KW-0812">Transmembrane</keyword>
<gene>
    <name evidence="2" type="ORF">BFC18_05440</name>
</gene>
<dbReference type="PANTHER" id="PTHR34219">
    <property type="entry name" value="IRON-REGULATED INNER MEMBRANE PROTEIN-RELATED"/>
    <property type="match status" value="1"/>
</dbReference>
<feature type="transmembrane region" description="Helical" evidence="1">
    <location>
        <begin position="419"/>
        <end position="442"/>
    </location>
</feature>
<feature type="transmembrane region" description="Helical" evidence="1">
    <location>
        <begin position="334"/>
        <end position="355"/>
    </location>
</feature>